<dbReference type="AlphaFoldDB" id="A0A2R6X3Y4"/>
<dbReference type="PANTHER" id="PTHR31497">
    <property type="entry name" value="AUTOCRINE PROLIFERATION REPRESSOR PROTEIN A"/>
    <property type="match status" value="1"/>
</dbReference>
<dbReference type="Gene3D" id="3.40.50.1820">
    <property type="entry name" value="alpha/beta hydrolase"/>
    <property type="match status" value="1"/>
</dbReference>
<feature type="chain" id="PRO_5015328469" evidence="1">
    <location>
        <begin position="22"/>
        <end position="548"/>
    </location>
</feature>
<dbReference type="Pfam" id="PF10142">
    <property type="entry name" value="PhoPQ_related"/>
    <property type="match status" value="1"/>
</dbReference>
<dbReference type="OMA" id="HNLELTH"/>
<dbReference type="OrthoDB" id="2020799at2759"/>
<dbReference type="Proteomes" id="UP000244005">
    <property type="component" value="Unassembled WGS sequence"/>
</dbReference>
<evidence type="ECO:0000256" key="1">
    <source>
        <dbReference type="SAM" id="SignalP"/>
    </source>
</evidence>
<proteinExistence type="predicted"/>
<dbReference type="InterPro" id="IPR029058">
    <property type="entry name" value="AB_hydrolase_fold"/>
</dbReference>
<dbReference type="Gramene" id="Mp3g11870.1">
    <property type="protein sequence ID" value="Mp3g11870.1.cds"/>
    <property type="gene ID" value="Mp3g11870"/>
</dbReference>
<keyword evidence="3" id="KW-1185">Reference proteome</keyword>
<dbReference type="PANTHER" id="PTHR31497:SF0">
    <property type="entry name" value="AUTOCRINE PROLIFERATION REPRESSOR PROTEIN A"/>
    <property type="match status" value="1"/>
</dbReference>
<reference evidence="3" key="1">
    <citation type="journal article" date="2017" name="Cell">
        <title>Insights into land plant evolution garnered from the Marchantia polymorpha genome.</title>
        <authorList>
            <person name="Bowman J.L."/>
            <person name="Kohchi T."/>
            <person name="Yamato K.T."/>
            <person name="Jenkins J."/>
            <person name="Shu S."/>
            <person name="Ishizaki K."/>
            <person name="Yamaoka S."/>
            <person name="Nishihama R."/>
            <person name="Nakamura Y."/>
            <person name="Berger F."/>
            <person name="Adam C."/>
            <person name="Aki S.S."/>
            <person name="Althoff F."/>
            <person name="Araki T."/>
            <person name="Arteaga-Vazquez M.A."/>
            <person name="Balasubrmanian S."/>
            <person name="Barry K."/>
            <person name="Bauer D."/>
            <person name="Boehm C.R."/>
            <person name="Briginshaw L."/>
            <person name="Caballero-Perez J."/>
            <person name="Catarino B."/>
            <person name="Chen F."/>
            <person name="Chiyoda S."/>
            <person name="Chovatia M."/>
            <person name="Davies K.M."/>
            <person name="Delmans M."/>
            <person name="Demura T."/>
            <person name="Dierschke T."/>
            <person name="Dolan L."/>
            <person name="Dorantes-Acosta A.E."/>
            <person name="Eklund D.M."/>
            <person name="Florent S.N."/>
            <person name="Flores-Sandoval E."/>
            <person name="Fujiyama A."/>
            <person name="Fukuzawa H."/>
            <person name="Galik B."/>
            <person name="Grimanelli D."/>
            <person name="Grimwood J."/>
            <person name="Grossniklaus U."/>
            <person name="Hamada T."/>
            <person name="Haseloff J."/>
            <person name="Hetherington A.J."/>
            <person name="Higo A."/>
            <person name="Hirakawa Y."/>
            <person name="Hundley H.N."/>
            <person name="Ikeda Y."/>
            <person name="Inoue K."/>
            <person name="Inoue S.I."/>
            <person name="Ishida S."/>
            <person name="Jia Q."/>
            <person name="Kakita M."/>
            <person name="Kanazawa T."/>
            <person name="Kawai Y."/>
            <person name="Kawashima T."/>
            <person name="Kennedy M."/>
            <person name="Kinose K."/>
            <person name="Kinoshita T."/>
            <person name="Kohara Y."/>
            <person name="Koide E."/>
            <person name="Komatsu K."/>
            <person name="Kopischke S."/>
            <person name="Kubo M."/>
            <person name="Kyozuka J."/>
            <person name="Lagercrantz U."/>
            <person name="Lin S.S."/>
            <person name="Lindquist E."/>
            <person name="Lipzen A.M."/>
            <person name="Lu C.W."/>
            <person name="De Luna E."/>
            <person name="Martienssen R.A."/>
            <person name="Minamino N."/>
            <person name="Mizutani M."/>
            <person name="Mizutani M."/>
            <person name="Mochizuki N."/>
            <person name="Monte I."/>
            <person name="Mosher R."/>
            <person name="Nagasaki H."/>
            <person name="Nakagami H."/>
            <person name="Naramoto S."/>
            <person name="Nishitani K."/>
            <person name="Ohtani M."/>
            <person name="Okamoto T."/>
            <person name="Okumura M."/>
            <person name="Phillips J."/>
            <person name="Pollak B."/>
            <person name="Reinders A."/>
            <person name="Rovekamp M."/>
            <person name="Sano R."/>
            <person name="Sawa S."/>
            <person name="Schmid M.W."/>
            <person name="Shirakawa M."/>
            <person name="Solano R."/>
            <person name="Spunde A."/>
            <person name="Suetsugu N."/>
            <person name="Sugano S."/>
            <person name="Sugiyama A."/>
            <person name="Sun R."/>
            <person name="Suzuki Y."/>
            <person name="Takenaka M."/>
            <person name="Takezawa D."/>
            <person name="Tomogane H."/>
            <person name="Tsuzuki M."/>
            <person name="Ueda T."/>
            <person name="Umeda M."/>
            <person name="Ward J.M."/>
            <person name="Watanabe Y."/>
            <person name="Yazaki K."/>
            <person name="Yokoyama R."/>
            <person name="Yoshitake Y."/>
            <person name="Yotsui I."/>
            <person name="Zachgo S."/>
            <person name="Schmutz J."/>
        </authorList>
    </citation>
    <scope>NUCLEOTIDE SEQUENCE [LARGE SCALE GENOMIC DNA]</scope>
    <source>
        <strain evidence="3">Tak-1</strain>
    </source>
</reference>
<gene>
    <name evidence="2" type="ORF">MARPO_0037s0010</name>
</gene>
<protein>
    <submittedName>
        <fullName evidence="2">Uncharacterized protein</fullName>
    </submittedName>
</protein>
<organism evidence="2 3">
    <name type="scientific">Marchantia polymorpha</name>
    <name type="common">Common liverwort</name>
    <name type="synonym">Marchantia aquatica</name>
    <dbReference type="NCBI Taxonomy" id="3197"/>
    <lineage>
        <taxon>Eukaryota</taxon>
        <taxon>Viridiplantae</taxon>
        <taxon>Streptophyta</taxon>
        <taxon>Embryophyta</taxon>
        <taxon>Marchantiophyta</taxon>
        <taxon>Marchantiopsida</taxon>
        <taxon>Marchantiidae</taxon>
        <taxon>Marchantiales</taxon>
        <taxon>Marchantiaceae</taxon>
        <taxon>Marchantia</taxon>
    </lineage>
</organism>
<dbReference type="InterPro" id="IPR009199">
    <property type="entry name" value="PhoPQ-act_pathogen-rel_PqaA"/>
</dbReference>
<keyword evidence="1" id="KW-0732">Signal</keyword>
<accession>A0A2R6X3Y4</accession>
<dbReference type="SUPFAM" id="SSF53474">
    <property type="entry name" value="alpha/beta-Hydrolases"/>
    <property type="match status" value="1"/>
</dbReference>
<evidence type="ECO:0000313" key="2">
    <source>
        <dbReference type="EMBL" id="PTQ40821.1"/>
    </source>
</evidence>
<feature type="signal peptide" evidence="1">
    <location>
        <begin position="1"/>
        <end position="21"/>
    </location>
</feature>
<dbReference type="EMBL" id="KZ772709">
    <property type="protein sequence ID" value="PTQ40821.1"/>
    <property type="molecule type" value="Genomic_DNA"/>
</dbReference>
<evidence type="ECO:0000313" key="3">
    <source>
        <dbReference type="Proteomes" id="UP000244005"/>
    </source>
</evidence>
<name>A0A2R6X3Y4_MARPO</name>
<sequence length="548" mass="61547">MNSLVQCYLAAVFLLIASARAYSGARGTPLDDYVHRADPQYRWHDTGKRLSGALPWEKWEGIVLNMTSQAWLSPADVDCNLWTHDLVIVKPCNYVHKKTALLVIGDGSNKGVGPSSSDELLVLAATVAVKTGSLVVVLYQVPNQPCTFTSEHPSRSRSDDELIAYTWSFYLDNPDKNDWPLRLPMTKAVVRAMDAVQAYAESTMKIQIENFVVTGASKRGWTAWTAAAVDDRVVGIIPIVMDLLKMVPNLHHFYQSLGGWPVAFKPYYEANITGRLDTPEFRKLSEIVDPYVYRDRLGVPKLMITTSNDEFFLLDDSAYFWDDLPGEKHVLILTNTEHTLLTGLLKLLTGVEAFFLSIAESHELSAPSKDLDNEEAALIQLPGTTASCQPLDTTVTDRQRPGYGVRPKYWYNLNRDGGIIEIGTTERPELVLMWYAYTYKGTKGRDFRWFTLDDGKCPTVAVKNMCIKPVYFKSRILKPTSLSNEDGMMNYYASLDTRKEGYGAFFVELRFAGPKPLMPFVFTTPAVIVPNYFPYDDCHGGKCRGTLV</sequence>